<comment type="caution">
    <text evidence="1">The sequence shown here is derived from an EMBL/GenBank/DDBJ whole genome shotgun (WGS) entry which is preliminary data.</text>
</comment>
<dbReference type="AlphaFoldDB" id="A0A0F9G577"/>
<accession>A0A0F9G577</accession>
<dbReference type="EMBL" id="LAZR01021360">
    <property type="protein sequence ID" value="KKL85606.1"/>
    <property type="molecule type" value="Genomic_DNA"/>
</dbReference>
<evidence type="ECO:0000313" key="1">
    <source>
        <dbReference type="EMBL" id="KKL85606.1"/>
    </source>
</evidence>
<proteinExistence type="predicted"/>
<name>A0A0F9G577_9ZZZZ</name>
<sequence length="73" mass="8853">MEKIPEGEKMIKRLEELLEEIRKEPSEDEYHLSARQLEFFNIVEDFRTGGDYNLWCHYTARLNQILNSKYSKE</sequence>
<organism evidence="1">
    <name type="scientific">marine sediment metagenome</name>
    <dbReference type="NCBI Taxonomy" id="412755"/>
    <lineage>
        <taxon>unclassified sequences</taxon>
        <taxon>metagenomes</taxon>
        <taxon>ecological metagenomes</taxon>
    </lineage>
</organism>
<reference evidence="1" key="1">
    <citation type="journal article" date="2015" name="Nature">
        <title>Complex archaea that bridge the gap between prokaryotes and eukaryotes.</title>
        <authorList>
            <person name="Spang A."/>
            <person name="Saw J.H."/>
            <person name="Jorgensen S.L."/>
            <person name="Zaremba-Niedzwiedzka K."/>
            <person name="Martijn J."/>
            <person name="Lind A.E."/>
            <person name="van Eijk R."/>
            <person name="Schleper C."/>
            <person name="Guy L."/>
            <person name="Ettema T.J."/>
        </authorList>
    </citation>
    <scope>NUCLEOTIDE SEQUENCE</scope>
</reference>
<protein>
    <submittedName>
        <fullName evidence="1">Uncharacterized protein</fullName>
    </submittedName>
</protein>
<gene>
    <name evidence="1" type="ORF">LCGC14_1953080</name>
</gene>